<evidence type="ECO:0000256" key="3">
    <source>
        <dbReference type="PROSITE-ProRule" id="PRU10038"/>
    </source>
</evidence>
<evidence type="ECO:0000313" key="8">
    <source>
        <dbReference type="Proteomes" id="UP000256345"/>
    </source>
</evidence>
<dbReference type="PANTHER" id="PTHR48081:SF8">
    <property type="entry name" value="ALPHA_BETA HYDROLASE FOLD-3 DOMAIN-CONTAINING PROTEIN-RELATED"/>
    <property type="match status" value="1"/>
</dbReference>
<sequence>MPLDPQAQAFLAMVANAPPLDTCTVEQNRAQLAAVVPLTGKPAELAEVTDMTLPGPAGAIPVRVYRPSTQSGLPVVAYFHGGGWMLCDLDTHDTTCRDIARHAGAVVVSVHYRRSPEHPFPAAYEDCLAVTRALLDGSAGLGTDRTRVAVAGDSAGGNIAASVALTLRGTSPGLVHQVLIYPLTDARVPRTSSYVEFSEGHFMTARDLHFFLKSYAGGASPTDTRLSPACADDLSGLPAATVITAECDPLRDDGEAYAAALRKAGVPAEYRCFAGQVHPFVLLAGLIDAAHDARRLIGERLREAFYFQKEA</sequence>
<evidence type="ECO:0000256" key="1">
    <source>
        <dbReference type="ARBA" id="ARBA00010515"/>
    </source>
</evidence>
<keyword evidence="2" id="KW-0378">Hydrolase</keyword>
<reference evidence="5 7" key="1">
    <citation type="submission" date="2015-05" db="EMBL/GenBank/DDBJ databases">
        <title>Genome assembly of Archangium gephyra DSM 2261.</title>
        <authorList>
            <person name="Sharma G."/>
            <person name="Subramanian S."/>
        </authorList>
    </citation>
    <scope>NUCLEOTIDE SEQUENCE [LARGE SCALE GENOMIC DNA]</scope>
    <source>
        <strain evidence="5 7">DSM 2261</strain>
    </source>
</reference>
<evidence type="ECO:0000256" key="2">
    <source>
        <dbReference type="ARBA" id="ARBA00022801"/>
    </source>
</evidence>
<dbReference type="PROSITE" id="PS01174">
    <property type="entry name" value="LIPASE_GDXG_SER"/>
    <property type="match status" value="1"/>
</dbReference>
<feature type="domain" description="Alpha/beta hydrolase fold-3" evidence="4">
    <location>
        <begin position="76"/>
        <end position="281"/>
    </location>
</feature>
<dbReference type="InterPro" id="IPR029058">
    <property type="entry name" value="AB_hydrolase_fold"/>
</dbReference>
<name>A0AAC8QAQ6_9BACT</name>
<evidence type="ECO:0000259" key="4">
    <source>
        <dbReference type="Pfam" id="PF07859"/>
    </source>
</evidence>
<dbReference type="InterPro" id="IPR050300">
    <property type="entry name" value="GDXG_lipolytic_enzyme"/>
</dbReference>
<keyword evidence="8" id="KW-1185">Reference proteome</keyword>
<dbReference type="AlphaFoldDB" id="A0AAC8QAQ6"/>
<evidence type="ECO:0000313" key="7">
    <source>
        <dbReference type="Proteomes" id="UP000035579"/>
    </source>
</evidence>
<dbReference type="PANTHER" id="PTHR48081">
    <property type="entry name" value="AB HYDROLASE SUPERFAMILY PROTEIN C4A8.06C"/>
    <property type="match status" value="1"/>
</dbReference>
<dbReference type="RefSeq" id="WP_047857620.1">
    <property type="nucleotide sequence ID" value="NZ_CP011509.1"/>
</dbReference>
<gene>
    <name evidence="5" type="ORF">AA314_05232</name>
    <name evidence="6" type="ORF">ATI61_119143</name>
</gene>
<organism evidence="5 7">
    <name type="scientific">Archangium gephyra</name>
    <dbReference type="NCBI Taxonomy" id="48"/>
    <lineage>
        <taxon>Bacteria</taxon>
        <taxon>Pseudomonadati</taxon>
        <taxon>Myxococcota</taxon>
        <taxon>Myxococcia</taxon>
        <taxon>Myxococcales</taxon>
        <taxon>Cystobacterineae</taxon>
        <taxon>Archangiaceae</taxon>
        <taxon>Archangium</taxon>
    </lineage>
</organism>
<dbReference type="Gene3D" id="3.40.50.1820">
    <property type="entry name" value="alpha/beta hydrolase"/>
    <property type="match status" value="1"/>
</dbReference>
<dbReference type="KEGG" id="age:AA314_05232"/>
<dbReference type="FunFam" id="3.40.50.1820:FF:000089">
    <property type="entry name" value="Alpha/beta hydrolase"/>
    <property type="match status" value="1"/>
</dbReference>
<dbReference type="InterPro" id="IPR013094">
    <property type="entry name" value="AB_hydrolase_3"/>
</dbReference>
<dbReference type="Proteomes" id="UP000256345">
    <property type="component" value="Unassembled WGS sequence"/>
</dbReference>
<evidence type="ECO:0000313" key="5">
    <source>
        <dbReference type="EMBL" id="AKJ03606.1"/>
    </source>
</evidence>
<dbReference type="Proteomes" id="UP000035579">
    <property type="component" value="Chromosome"/>
</dbReference>
<dbReference type="EMBL" id="CP011509">
    <property type="protein sequence ID" value="AKJ03606.1"/>
    <property type="molecule type" value="Genomic_DNA"/>
</dbReference>
<dbReference type="Pfam" id="PF07859">
    <property type="entry name" value="Abhydrolase_3"/>
    <property type="match status" value="1"/>
</dbReference>
<dbReference type="GO" id="GO:0016787">
    <property type="term" value="F:hydrolase activity"/>
    <property type="evidence" value="ECO:0007669"/>
    <property type="project" value="UniProtKB-KW"/>
</dbReference>
<dbReference type="EMBL" id="QUMU01000019">
    <property type="protein sequence ID" value="REG22613.1"/>
    <property type="molecule type" value="Genomic_DNA"/>
</dbReference>
<proteinExistence type="inferred from homology"/>
<reference evidence="6 8" key="2">
    <citation type="submission" date="2018-08" db="EMBL/GenBank/DDBJ databases">
        <title>Genomic Encyclopedia of Archaeal and Bacterial Type Strains, Phase II (KMG-II): from individual species to whole genera.</title>
        <authorList>
            <person name="Goeker M."/>
        </authorList>
    </citation>
    <scope>NUCLEOTIDE SEQUENCE [LARGE SCALE GENOMIC DNA]</scope>
    <source>
        <strain evidence="6 8">DSM 2261</strain>
    </source>
</reference>
<protein>
    <submittedName>
        <fullName evidence="6">Acetyl esterase</fullName>
    </submittedName>
    <submittedName>
        <fullName evidence="5">Esterase/lipase</fullName>
    </submittedName>
</protein>
<dbReference type="SUPFAM" id="SSF53474">
    <property type="entry name" value="alpha/beta-Hydrolases"/>
    <property type="match status" value="1"/>
</dbReference>
<accession>A0AAC8QAQ6</accession>
<dbReference type="InterPro" id="IPR033140">
    <property type="entry name" value="Lipase_GDXG_put_SER_AS"/>
</dbReference>
<comment type="similarity">
    <text evidence="1">Belongs to the 'GDXG' lipolytic enzyme family.</text>
</comment>
<feature type="active site" evidence="3">
    <location>
        <position position="154"/>
    </location>
</feature>
<evidence type="ECO:0000313" key="6">
    <source>
        <dbReference type="EMBL" id="REG22613.1"/>
    </source>
</evidence>